<proteinExistence type="inferred from homology"/>
<dbReference type="Pfam" id="PF13541">
    <property type="entry name" value="ChlI"/>
    <property type="match status" value="1"/>
</dbReference>
<dbReference type="FunFam" id="3.40.50.300:FF:000050">
    <property type="entry name" value="DNA repair protein RadA"/>
    <property type="match status" value="1"/>
</dbReference>
<dbReference type="CDD" id="cd01121">
    <property type="entry name" value="RadA_SMS_N"/>
    <property type="match status" value="1"/>
</dbReference>
<dbReference type="InterPro" id="IPR020568">
    <property type="entry name" value="Ribosomal_Su5_D2-typ_SF"/>
</dbReference>
<dbReference type="SUPFAM" id="SSF52540">
    <property type="entry name" value="P-loop containing nucleoside triphosphate hydrolases"/>
    <property type="match status" value="1"/>
</dbReference>
<protein>
    <recommendedName>
        <fullName evidence="11 12">DNA repair protein RadA</fullName>
    </recommendedName>
</protein>
<dbReference type="AlphaFoldDB" id="A0A1G6IJV6"/>
<comment type="function">
    <text evidence="13">DNA-dependent ATPase involved in processing of recombination intermediates, plays a role in repairing DNA breaks. Stimulates the branch migration of RecA-mediated strand transfer reactions, allowing the 3' invading strand to extend heteroduplex DNA faster. Binds ssDNA in the presence of ADP but not other nucleotides, has ATPase activity that is stimulated by ssDNA and various branched DNA structures, but inhibited by SSB. Does not have RecA's homology-searching function.</text>
</comment>
<evidence type="ECO:0000256" key="9">
    <source>
        <dbReference type="ARBA" id="ARBA00023125"/>
    </source>
</evidence>
<dbReference type="PROSITE" id="PS50162">
    <property type="entry name" value="RECA_2"/>
    <property type="match status" value="1"/>
</dbReference>
<dbReference type="PANTHER" id="PTHR32472">
    <property type="entry name" value="DNA REPAIR PROTEIN RADA"/>
    <property type="match status" value="1"/>
</dbReference>
<keyword evidence="3 11" id="KW-0227">DNA damage</keyword>
<accession>A0A1G6IJV6</accession>
<dbReference type="SMART" id="SM00382">
    <property type="entry name" value="AAA"/>
    <property type="match status" value="1"/>
</dbReference>
<gene>
    <name evidence="11" type="primary">radA</name>
    <name evidence="15" type="ORF">SAMN04487864_102114</name>
</gene>
<keyword evidence="9 11" id="KW-0238">DNA-binding</keyword>
<dbReference type="GO" id="GO:0016787">
    <property type="term" value="F:hydrolase activity"/>
    <property type="evidence" value="ECO:0007669"/>
    <property type="project" value="UniProtKB-KW"/>
</dbReference>
<evidence type="ECO:0000256" key="8">
    <source>
        <dbReference type="ARBA" id="ARBA00023016"/>
    </source>
</evidence>
<evidence type="ECO:0000313" key="15">
    <source>
        <dbReference type="EMBL" id="SDC06754.1"/>
    </source>
</evidence>
<dbReference type="Gene3D" id="3.40.50.300">
    <property type="entry name" value="P-loop containing nucleotide triphosphate hydrolases"/>
    <property type="match status" value="1"/>
</dbReference>
<dbReference type="NCBIfam" id="TIGR00416">
    <property type="entry name" value="sms"/>
    <property type="match status" value="1"/>
</dbReference>
<dbReference type="InterPro" id="IPR041166">
    <property type="entry name" value="Rubredoxin_2"/>
</dbReference>
<feature type="binding site" evidence="11">
    <location>
        <begin position="96"/>
        <end position="103"/>
    </location>
    <ligand>
        <name>ATP</name>
        <dbReference type="ChEBI" id="CHEBI:30616"/>
    </ligand>
</feature>
<keyword evidence="16" id="KW-1185">Reference proteome</keyword>
<dbReference type="OrthoDB" id="9803906at2"/>
<keyword evidence="10 11" id="KW-0234">DNA repair</keyword>
<dbReference type="InterPro" id="IPR014721">
    <property type="entry name" value="Ribsml_uS5_D2-typ_fold_subgr"/>
</dbReference>
<evidence type="ECO:0000259" key="14">
    <source>
        <dbReference type="PROSITE" id="PS50162"/>
    </source>
</evidence>
<evidence type="ECO:0000256" key="7">
    <source>
        <dbReference type="ARBA" id="ARBA00022840"/>
    </source>
</evidence>
<dbReference type="HAMAP" id="MF_01498">
    <property type="entry name" value="RadA_bact"/>
    <property type="match status" value="1"/>
</dbReference>
<evidence type="ECO:0000313" key="16">
    <source>
        <dbReference type="Proteomes" id="UP000198943"/>
    </source>
</evidence>
<dbReference type="InterPro" id="IPR027417">
    <property type="entry name" value="P-loop_NTPase"/>
</dbReference>
<dbReference type="GO" id="GO:0003684">
    <property type="term" value="F:damaged DNA binding"/>
    <property type="evidence" value="ECO:0007669"/>
    <property type="project" value="InterPro"/>
</dbReference>
<dbReference type="PANTHER" id="PTHR32472:SF10">
    <property type="entry name" value="DNA REPAIR PROTEIN RADA-LIKE PROTEIN"/>
    <property type="match status" value="1"/>
</dbReference>
<dbReference type="Pfam" id="PF18073">
    <property type="entry name" value="Zn_ribbon_LapB"/>
    <property type="match status" value="1"/>
</dbReference>
<keyword evidence="7 11" id="KW-0067">ATP-binding</keyword>
<dbReference type="Gene3D" id="3.30.230.10">
    <property type="match status" value="1"/>
</dbReference>
<organism evidence="15 16">
    <name type="scientific">Succiniclasticum ruminis</name>
    <dbReference type="NCBI Taxonomy" id="40841"/>
    <lineage>
        <taxon>Bacteria</taxon>
        <taxon>Bacillati</taxon>
        <taxon>Bacillota</taxon>
        <taxon>Negativicutes</taxon>
        <taxon>Acidaminococcales</taxon>
        <taxon>Acidaminococcaceae</taxon>
        <taxon>Succiniclasticum</taxon>
    </lineage>
</organism>
<dbReference type="SUPFAM" id="SSF54211">
    <property type="entry name" value="Ribosomal protein S5 domain 2-like"/>
    <property type="match status" value="1"/>
</dbReference>
<dbReference type="EMBL" id="FMYW01000002">
    <property type="protein sequence ID" value="SDC06754.1"/>
    <property type="molecule type" value="Genomic_DNA"/>
</dbReference>
<keyword evidence="1 11" id="KW-0479">Metal-binding</keyword>
<dbReference type="RefSeq" id="WP_093729288.1">
    <property type="nucleotide sequence ID" value="NZ_FMYW01000002.1"/>
</dbReference>
<dbReference type="PRINTS" id="PR01874">
    <property type="entry name" value="DNAREPAIRADA"/>
</dbReference>
<evidence type="ECO:0000256" key="4">
    <source>
        <dbReference type="ARBA" id="ARBA00022771"/>
    </source>
</evidence>
<dbReference type="InterPro" id="IPR020588">
    <property type="entry name" value="RecA_ATP-bd"/>
</dbReference>
<comment type="function">
    <text evidence="11">Plays a role in repairing double-strand DNA breaks, probably involving stabilizing or processing branched DNA or blocked replication forks.</text>
</comment>
<keyword evidence="2 11" id="KW-0547">Nucleotide-binding</keyword>
<evidence type="ECO:0000256" key="5">
    <source>
        <dbReference type="ARBA" id="ARBA00022801"/>
    </source>
</evidence>
<dbReference type="InterPro" id="IPR004504">
    <property type="entry name" value="DNA_repair_RadA"/>
</dbReference>
<keyword evidence="8 11" id="KW-0346">Stress response</keyword>
<dbReference type="GO" id="GO:0005524">
    <property type="term" value="F:ATP binding"/>
    <property type="evidence" value="ECO:0007669"/>
    <property type="project" value="UniProtKB-UniRule"/>
</dbReference>
<dbReference type="Pfam" id="PF13481">
    <property type="entry name" value="AAA_25"/>
    <property type="match status" value="1"/>
</dbReference>
<name>A0A1G6IJV6_9FIRM</name>
<evidence type="ECO:0000256" key="3">
    <source>
        <dbReference type="ARBA" id="ARBA00022763"/>
    </source>
</evidence>
<evidence type="ECO:0000256" key="1">
    <source>
        <dbReference type="ARBA" id="ARBA00022723"/>
    </source>
</evidence>
<reference evidence="16" key="1">
    <citation type="submission" date="2016-10" db="EMBL/GenBank/DDBJ databases">
        <authorList>
            <person name="Varghese N."/>
            <person name="Submissions S."/>
        </authorList>
    </citation>
    <scope>NUCLEOTIDE SEQUENCE [LARGE SCALE GENOMIC DNA]</scope>
    <source>
        <strain evidence="16">DSM 11005</strain>
    </source>
</reference>
<evidence type="ECO:0000256" key="10">
    <source>
        <dbReference type="ARBA" id="ARBA00023204"/>
    </source>
</evidence>
<comment type="similarity">
    <text evidence="11 13">Belongs to the RecA family. RadA subfamily.</text>
</comment>
<keyword evidence="5" id="KW-0378">Hydrolase</keyword>
<sequence>MAKAKAKVSYVCQNCGYVTASWLGKCPECGTWNSFAEQFETKVKEQGYVHFNESSKPKTVSSVAAKPVRRMETGIHEFDRVLGGGIVPGSLILLSGDPGIGKSTILLDAAMRFSQKQIKVLYVSGEESEEQTAMRANRLGSCTDSLLIMTASEIGNILLQAEHEKPGLLVIDSIQTMYTGDLETAAGSVGQVRECTARLLKYAKTSGTAVLIIGHMTKDGNIAGPRLLEHMVDVVLQFEGDRSYAYRVLRALKNRFGSTEECGIFSMEQGGLTEVPNPAGLFLESREQEVSGAVIGGCLEGNRPVMVEFQALAARTPYGMPRRTAVGFDYNRVNMLIAVLERRMGLDFGTYDAYVNVVGGIRVNEPAADLPVLMALFSSYRNRAVAAGTMIFGEVGLTGEVRRVPAMERRIMDAGKLGFERFVVPDAKLRLPEDFKGKVIRVKTVEEAIHAVFG</sequence>
<evidence type="ECO:0000256" key="2">
    <source>
        <dbReference type="ARBA" id="ARBA00022741"/>
    </source>
</evidence>
<comment type="domain">
    <text evidence="11">The middle region has homology to RecA with ATPase motifs including the RadA KNRFG motif, while the C-terminus is homologous to Lon protease.</text>
</comment>
<evidence type="ECO:0000256" key="6">
    <source>
        <dbReference type="ARBA" id="ARBA00022833"/>
    </source>
</evidence>
<feature type="short sequence motif" description="RadA KNRFG motif" evidence="11">
    <location>
        <begin position="253"/>
        <end position="257"/>
    </location>
</feature>
<dbReference type="GO" id="GO:0140664">
    <property type="term" value="F:ATP-dependent DNA damage sensor activity"/>
    <property type="evidence" value="ECO:0007669"/>
    <property type="project" value="InterPro"/>
</dbReference>
<feature type="domain" description="RecA family profile 1" evidence="14">
    <location>
        <begin position="67"/>
        <end position="216"/>
    </location>
</feature>
<keyword evidence="4 13" id="KW-0863">Zinc-finger</keyword>
<evidence type="ECO:0000256" key="13">
    <source>
        <dbReference type="RuleBase" id="RU003555"/>
    </source>
</evidence>
<evidence type="ECO:0000256" key="11">
    <source>
        <dbReference type="HAMAP-Rule" id="MF_01498"/>
    </source>
</evidence>
<feature type="region of interest" description="Lon-protease-like" evidence="11">
    <location>
        <begin position="352"/>
        <end position="454"/>
    </location>
</feature>
<dbReference type="Proteomes" id="UP000198943">
    <property type="component" value="Unassembled WGS sequence"/>
</dbReference>
<evidence type="ECO:0000256" key="12">
    <source>
        <dbReference type="NCBIfam" id="TIGR00416"/>
    </source>
</evidence>
<dbReference type="GO" id="GO:0000725">
    <property type="term" value="P:recombinational repair"/>
    <property type="evidence" value="ECO:0007669"/>
    <property type="project" value="UniProtKB-UniRule"/>
</dbReference>
<dbReference type="InterPro" id="IPR003593">
    <property type="entry name" value="AAA+_ATPase"/>
</dbReference>
<dbReference type="GO" id="GO:0008270">
    <property type="term" value="F:zinc ion binding"/>
    <property type="evidence" value="ECO:0007669"/>
    <property type="project" value="UniProtKB-KW"/>
</dbReference>
<dbReference type="GO" id="GO:0005829">
    <property type="term" value="C:cytosol"/>
    <property type="evidence" value="ECO:0007669"/>
    <property type="project" value="TreeGrafter"/>
</dbReference>
<keyword evidence="6 13" id="KW-0862">Zinc</keyword>